<dbReference type="Proteomes" id="UP000189701">
    <property type="component" value="Unplaced"/>
</dbReference>
<dbReference type="Pfam" id="PF06203">
    <property type="entry name" value="CCT"/>
    <property type="match status" value="1"/>
</dbReference>
<feature type="region of interest" description="Disordered" evidence="4">
    <location>
        <begin position="69"/>
        <end position="105"/>
    </location>
</feature>
<name>A0A1U7WQD8_NICSY</name>
<evidence type="ECO:0000259" key="5">
    <source>
        <dbReference type="PROSITE" id="PS51017"/>
    </source>
</evidence>
<dbReference type="RefSeq" id="XP_009776465.1">
    <property type="nucleotide sequence ID" value="XM_009778163.1"/>
</dbReference>
<reference evidence="6" key="1">
    <citation type="journal article" date="2013" name="Genome Biol.">
        <title>Reference genomes and transcriptomes of Nicotiana sylvestris and Nicotiana tomentosiformis.</title>
        <authorList>
            <person name="Sierro N."/>
            <person name="Battey J.N."/>
            <person name="Ouadi S."/>
            <person name="Bovet L."/>
            <person name="Goepfert S."/>
            <person name="Bakaher N."/>
            <person name="Peitsch M.C."/>
            <person name="Ivanov N.V."/>
        </authorList>
    </citation>
    <scope>NUCLEOTIDE SEQUENCE [LARGE SCALE GENOMIC DNA]</scope>
</reference>
<evidence type="ECO:0000313" key="7">
    <source>
        <dbReference type="RefSeq" id="XP_009776465.1"/>
    </source>
</evidence>
<keyword evidence="2 3" id="KW-0539">Nucleus</keyword>
<keyword evidence="6" id="KW-1185">Reference proteome</keyword>
<dbReference type="InterPro" id="IPR045281">
    <property type="entry name" value="CONSTANS-like"/>
</dbReference>
<evidence type="ECO:0000256" key="4">
    <source>
        <dbReference type="SAM" id="MobiDB-lite"/>
    </source>
</evidence>
<dbReference type="PANTHER" id="PTHR31319:SF110">
    <property type="entry name" value="CCT MOTIF FAMILY PROTEIN"/>
    <property type="match status" value="1"/>
</dbReference>
<dbReference type="GO" id="GO:0009909">
    <property type="term" value="P:regulation of flower development"/>
    <property type="evidence" value="ECO:0007669"/>
    <property type="project" value="InterPro"/>
</dbReference>
<dbReference type="PROSITE" id="PS51017">
    <property type="entry name" value="CCT"/>
    <property type="match status" value="1"/>
</dbReference>
<dbReference type="PANTHER" id="PTHR31319">
    <property type="entry name" value="ZINC FINGER PROTEIN CONSTANS-LIKE 4"/>
    <property type="match status" value="1"/>
</dbReference>
<feature type="domain" description="CCT" evidence="5">
    <location>
        <begin position="324"/>
        <end position="366"/>
    </location>
</feature>
<sequence length="446" mass="49872">MDFSLPLVTNMSFIKEEMPSPLSDQILNFCESELFPEIQNSEVASSSNGCCYDEQSSYSTNLDLNKFQSTSEKNDETITTSTKAATSTTDNNSNNKDDNNNNNSLSKIFDTQEEIENDITTSIDFTPSTNFNIPDHFLQQQDEQFDVNTLNNHHYPVTDVISGPLSHQYRQDHPPIVPLMGPPLGHLYAEESLSSIPPYMRVVTSSPSCSLLDPIIGNYIQGNLNTIIPSDASAVFAAAAANSALFYGSQLPNQELEFQEGNSRIFCPDALSRIYNCSIELQAISNESQHLVSAVGCSNPLAAEVTTFEDPSYNKTGRCSVEDRREKIHRYMKKRNERNFSKKIKYACRKTLADSRPRVRGRFARNDEFGEAASKANSYGNHEEETSDQDVKFNSIIYQDPNMGAASTHENNVTHNGRIFNSNICHISTGPYDMYTPLYCTDGQLH</sequence>
<dbReference type="InterPro" id="IPR010402">
    <property type="entry name" value="CCT_domain"/>
</dbReference>
<evidence type="ECO:0000313" key="6">
    <source>
        <dbReference type="Proteomes" id="UP000189701"/>
    </source>
</evidence>
<comment type="subcellular location">
    <subcellularLocation>
        <location evidence="1 3">Nucleus</location>
    </subcellularLocation>
</comment>
<accession>A0A1U7WQD8</accession>
<dbReference type="GO" id="GO:0003700">
    <property type="term" value="F:DNA-binding transcription factor activity"/>
    <property type="evidence" value="ECO:0007669"/>
    <property type="project" value="TreeGrafter"/>
</dbReference>
<evidence type="ECO:0000256" key="3">
    <source>
        <dbReference type="PROSITE-ProRule" id="PRU00357"/>
    </source>
</evidence>
<organism evidence="6 7">
    <name type="scientific">Nicotiana sylvestris</name>
    <name type="common">Wood tobacco</name>
    <name type="synonym">South American tobacco</name>
    <dbReference type="NCBI Taxonomy" id="4096"/>
    <lineage>
        <taxon>Eukaryota</taxon>
        <taxon>Viridiplantae</taxon>
        <taxon>Streptophyta</taxon>
        <taxon>Embryophyta</taxon>
        <taxon>Tracheophyta</taxon>
        <taxon>Spermatophyta</taxon>
        <taxon>Magnoliopsida</taxon>
        <taxon>eudicotyledons</taxon>
        <taxon>Gunneridae</taxon>
        <taxon>Pentapetalae</taxon>
        <taxon>asterids</taxon>
        <taxon>lamiids</taxon>
        <taxon>Solanales</taxon>
        <taxon>Solanaceae</taxon>
        <taxon>Nicotianoideae</taxon>
        <taxon>Nicotianeae</taxon>
        <taxon>Nicotiana</taxon>
    </lineage>
</organism>
<proteinExistence type="predicted"/>
<evidence type="ECO:0000256" key="1">
    <source>
        <dbReference type="ARBA" id="ARBA00004123"/>
    </source>
</evidence>
<dbReference type="GeneID" id="104226224"/>
<evidence type="ECO:0000256" key="2">
    <source>
        <dbReference type="ARBA" id="ARBA00023242"/>
    </source>
</evidence>
<protein>
    <submittedName>
        <fullName evidence="7">Uncharacterized protein LOC104226224 isoform X3</fullName>
    </submittedName>
</protein>
<reference evidence="7" key="2">
    <citation type="submission" date="2025-08" db="UniProtKB">
        <authorList>
            <consortium name="RefSeq"/>
        </authorList>
    </citation>
    <scope>IDENTIFICATION</scope>
    <source>
        <tissue evidence="7">Leaf</tissue>
    </source>
</reference>
<dbReference type="GO" id="GO:0005634">
    <property type="term" value="C:nucleus"/>
    <property type="evidence" value="ECO:0007669"/>
    <property type="project" value="UniProtKB-SubCell"/>
</dbReference>
<dbReference type="AlphaFoldDB" id="A0A1U7WQD8"/>
<gene>
    <name evidence="7" type="primary">LOC104226224</name>
</gene>
<feature type="compositionally biased region" description="Low complexity" evidence="4">
    <location>
        <begin position="79"/>
        <end position="104"/>
    </location>
</feature>